<keyword evidence="3" id="KW-1185">Reference proteome</keyword>
<keyword evidence="1" id="KW-0812">Transmembrane</keyword>
<feature type="transmembrane region" description="Helical" evidence="1">
    <location>
        <begin position="40"/>
        <end position="58"/>
    </location>
</feature>
<evidence type="ECO:0000313" key="3">
    <source>
        <dbReference type="Proteomes" id="UP000005824"/>
    </source>
</evidence>
<evidence type="ECO:0000313" key="2">
    <source>
        <dbReference type="EMBL" id="EDY21449.1"/>
    </source>
</evidence>
<organism evidence="2 3">
    <name type="scientific">Chthoniobacter flavus Ellin428</name>
    <dbReference type="NCBI Taxonomy" id="497964"/>
    <lineage>
        <taxon>Bacteria</taxon>
        <taxon>Pseudomonadati</taxon>
        <taxon>Verrucomicrobiota</taxon>
        <taxon>Spartobacteria</taxon>
        <taxon>Chthoniobacterales</taxon>
        <taxon>Chthoniobacteraceae</taxon>
        <taxon>Chthoniobacter</taxon>
    </lineage>
</organism>
<proteinExistence type="predicted"/>
<dbReference type="InParanoid" id="B4CVK7"/>
<dbReference type="AlphaFoldDB" id="B4CVK7"/>
<accession>B4CVK7</accession>
<keyword evidence="1" id="KW-0472">Membrane</keyword>
<comment type="caution">
    <text evidence="2">The sequence shown here is derived from an EMBL/GenBank/DDBJ whole genome shotgun (WGS) entry which is preliminary data.</text>
</comment>
<dbReference type="EMBL" id="ABVL01000002">
    <property type="protein sequence ID" value="EDY21449.1"/>
    <property type="molecule type" value="Genomic_DNA"/>
</dbReference>
<gene>
    <name evidence="2" type="ORF">CfE428DRAFT_0694</name>
</gene>
<dbReference type="RefSeq" id="WP_006978021.1">
    <property type="nucleotide sequence ID" value="NZ_ABVL01000002.1"/>
</dbReference>
<evidence type="ECO:0000256" key="1">
    <source>
        <dbReference type="SAM" id="Phobius"/>
    </source>
</evidence>
<name>B4CVK7_9BACT</name>
<protein>
    <submittedName>
        <fullName evidence="2">Uncharacterized protein</fullName>
    </submittedName>
</protein>
<dbReference type="Proteomes" id="UP000005824">
    <property type="component" value="Unassembled WGS sequence"/>
</dbReference>
<sequence>MQKLSDAEIADFAKSHGVSVVHSGAEYKQMDHSRRFGSEFWRSLLWLLLALIFAELFLQQRFSRVRRVTTNEGLPKGVPSRQGVRT</sequence>
<dbReference type="STRING" id="497964.CfE428DRAFT_0694"/>
<reference evidence="2 3" key="1">
    <citation type="journal article" date="2011" name="J. Bacteriol.">
        <title>Genome sequence of Chthoniobacter flavus Ellin428, an aerobic heterotrophic soil bacterium.</title>
        <authorList>
            <person name="Kant R."/>
            <person name="van Passel M.W."/>
            <person name="Palva A."/>
            <person name="Lucas S."/>
            <person name="Lapidus A."/>
            <person name="Glavina Del Rio T."/>
            <person name="Dalin E."/>
            <person name="Tice H."/>
            <person name="Bruce D."/>
            <person name="Goodwin L."/>
            <person name="Pitluck S."/>
            <person name="Larimer F.W."/>
            <person name="Land M.L."/>
            <person name="Hauser L."/>
            <person name="Sangwan P."/>
            <person name="de Vos W.M."/>
            <person name="Janssen P.H."/>
            <person name="Smidt H."/>
        </authorList>
    </citation>
    <scope>NUCLEOTIDE SEQUENCE [LARGE SCALE GENOMIC DNA]</scope>
    <source>
        <strain evidence="2 3">Ellin428</strain>
    </source>
</reference>
<keyword evidence="1" id="KW-1133">Transmembrane helix</keyword>